<dbReference type="GO" id="GO:0005737">
    <property type="term" value="C:cytoplasm"/>
    <property type="evidence" value="ECO:0007669"/>
    <property type="project" value="TreeGrafter"/>
</dbReference>
<gene>
    <name evidence="2" type="ORF">PSON_ATCC_30995.1.T0930114</name>
</gene>
<dbReference type="CDD" id="cd00159">
    <property type="entry name" value="RhoGAP"/>
    <property type="match status" value="1"/>
</dbReference>
<dbReference type="GO" id="GO:0005096">
    <property type="term" value="F:GTPase activator activity"/>
    <property type="evidence" value="ECO:0007669"/>
    <property type="project" value="TreeGrafter"/>
</dbReference>
<accession>A0A8S1Q0R6</accession>
<dbReference type="GO" id="GO:0007264">
    <property type="term" value="P:small GTPase-mediated signal transduction"/>
    <property type="evidence" value="ECO:0007669"/>
    <property type="project" value="TreeGrafter"/>
</dbReference>
<evidence type="ECO:0000313" key="2">
    <source>
        <dbReference type="EMBL" id="CAD8109317.1"/>
    </source>
</evidence>
<dbReference type="AlphaFoldDB" id="A0A8S1Q0R6"/>
<evidence type="ECO:0000259" key="1">
    <source>
        <dbReference type="PROSITE" id="PS50238"/>
    </source>
</evidence>
<dbReference type="Pfam" id="PF00620">
    <property type="entry name" value="RhoGAP"/>
    <property type="match status" value="1"/>
</dbReference>
<organism evidence="2 3">
    <name type="scientific">Paramecium sonneborni</name>
    <dbReference type="NCBI Taxonomy" id="65129"/>
    <lineage>
        <taxon>Eukaryota</taxon>
        <taxon>Sar</taxon>
        <taxon>Alveolata</taxon>
        <taxon>Ciliophora</taxon>
        <taxon>Intramacronucleata</taxon>
        <taxon>Oligohymenophorea</taxon>
        <taxon>Peniculida</taxon>
        <taxon>Parameciidae</taxon>
        <taxon>Paramecium</taxon>
    </lineage>
</organism>
<name>A0A8S1Q0R6_9CILI</name>
<feature type="domain" description="Rho-GAP" evidence="1">
    <location>
        <begin position="161"/>
        <end position="351"/>
    </location>
</feature>
<comment type="caution">
    <text evidence="2">The sequence shown here is derived from an EMBL/GenBank/DDBJ whole genome shotgun (WGS) entry which is preliminary data.</text>
</comment>
<sequence>MFKYFSFQSVCLGLKNLCFLFNGNKQQEFDNNRIEFHIINFLDNKINQNSYNIVYIVAQKQGDKELIRFQKIIKQFPSKYITHLIQFYIYQASWKIKTKLWINHFKLGNLLWKKTKCIDEIEDLIKIPNFQVSWINLELKQISFREQNETNQLIQQQIRPFGLNLINQKLNQFGIPIIVDCLLSYFLVNPDRFLRPHIFRKQGSIDEEEQLYTLLNNQNYECLNVVEDVRIVCSMIKRFFIELPDPLIPQDILKLIYTQLQQVTSQTEIILLEEVFGKLSRLNRILLKMMISFLQCVGNNSEFNYMNVNNLAIIFAPCFMRIQTNDISSQEQIQQSVRFLKILFDNFDKLFPNFTFKQFLQQKQNQFCLSTNSNSSTGTENMFKNQIVLSQEDDIIFQFQQKQQ</sequence>
<dbReference type="SMART" id="SM00324">
    <property type="entry name" value="RhoGAP"/>
    <property type="match status" value="1"/>
</dbReference>
<dbReference type="Proteomes" id="UP000692954">
    <property type="component" value="Unassembled WGS sequence"/>
</dbReference>
<dbReference type="EMBL" id="CAJJDN010000093">
    <property type="protein sequence ID" value="CAD8109317.1"/>
    <property type="molecule type" value="Genomic_DNA"/>
</dbReference>
<dbReference type="InterPro" id="IPR000198">
    <property type="entry name" value="RhoGAP_dom"/>
</dbReference>
<dbReference type="OrthoDB" id="19923at2759"/>
<dbReference type="PROSITE" id="PS50238">
    <property type="entry name" value="RHOGAP"/>
    <property type="match status" value="1"/>
</dbReference>
<dbReference type="PANTHER" id="PTHR45808:SF2">
    <property type="entry name" value="RHO GTPASE-ACTIVATING PROTEIN 68F"/>
    <property type="match status" value="1"/>
</dbReference>
<evidence type="ECO:0000313" key="3">
    <source>
        <dbReference type="Proteomes" id="UP000692954"/>
    </source>
</evidence>
<protein>
    <recommendedName>
        <fullName evidence="1">Rho-GAP domain-containing protein</fullName>
    </recommendedName>
</protein>
<reference evidence="2" key="1">
    <citation type="submission" date="2021-01" db="EMBL/GenBank/DDBJ databases">
        <authorList>
            <consortium name="Genoscope - CEA"/>
            <person name="William W."/>
        </authorList>
    </citation>
    <scope>NUCLEOTIDE SEQUENCE</scope>
</reference>
<proteinExistence type="predicted"/>
<keyword evidence="3" id="KW-1185">Reference proteome</keyword>
<dbReference type="PANTHER" id="PTHR45808">
    <property type="entry name" value="RHO GTPASE-ACTIVATING PROTEIN 68F"/>
    <property type="match status" value="1"/>
</dbReference>